<protein>
    <submittedName>
        <fullName evidence="1">Uncharacterized protein</fullName>
    </submittedName>
</protein>
<organism evidence="1 2">
    <name type="scientific">Polyplosphaeria fusca</name>
    <dbReference type="NCBI Taxonomy" id="682080"/>
    <lineage>
        <taxon>Eukaryota</taxon>
        <taxon>Fungi</taxon>
        <taxon>Dikarya</taxon>
        <taxon>Ascomycota</taxon>
        <taxon>Pezizomycotina</taxon>
        <taxon>Dothideomycetes</taxon>
        <taxon>Pleosporomycetidae</taxon>
        <taxon>Pleosporales</taxon>
        <taxon>Tetraplosphaeriaceae</taxon>
        <taxon>Polyplosphaeria</taxon>
    </lineage>
</organism>
<proteinExistence type="predicted"/>
<keyword evidence="2" id="KW-1185">Reference proteome</keyword>
<reference evidence="1" key="1">
    <citation type="journal article" date="2020" name="Stud. Mycol.">
        <title>101 Dothideomycetes genomes: a test case for predicting lifestyles and emergence of pathogens.</title>
        <authorList>
            <person name="Haridas S."/>
            <person name="Albert R."/>
            <person name="Binder M."/>
            <person name="Bloem J."/>
            <person name="Labutti K."/>
            <person name="Salamov A."/>
            <person name="Andreopoulos B."/>
            <person name="Baker S."/>
            <person name="Barry K."/>
            <person name="Bills G."/>
            <person name="Bluhm B."/>
            <person name="Cannon C."/>
            <person name="Castanera R."/>
            <person name="Culley D."/>
            <person name="Daum C."/>
            <person name="Ezra D."/>
            <person name="Gonzalez J."/>
            <person name="Henrissat B."/>
            <person name="Kuo A."/>
            <person name="Liang C."/>
            <person name="Lipzen A."/>
            <person name="Lutzoni F."/>
            <person name="Magnuson J."/>
            <person name="Mondo S."/>
            <person name="Nolan M."/>
            <person name="Ohm R."/>
            <person name="Pangilinan J."/>
            <person name="Park H.-J."/>
            <person name="Ramirez L."/>
            <person name="Alfaro M."/>
            <person name="Sun H."/>
            <person name="Tritt A."/>
            <person name="Yoshinaga Y."/>
            <person name="Zwiers L.-H."/>
            <person name="Turgeon B."/>
            <person name="Goodwin S."/>
            <person name="Spatafora J."/>
            <person name="Crous P."/>
            <person name="Grigoriev I."/>
        </authorList>
    </citation>
    <scope>NUCLEOTIDE SEQUENCE</scope>
    <source>
        <strain evidence="1">CBS 125425</strain>
    </source>
</reference>
<dbReference type="OrthoDB" id="5378773at2759"/>
<evidence type="ECO:0000313" key="1">
    <source>
        <dbReference type="EMBL" id="KAF2726703.1"/>
    </source>
</evidence>
<gene>
    <name evidence="1" type="ORF">EJ04DRAFT_517686</name>
</gene>
<sequence>MVVNGCVDRAQANLDIALQTLQLNTTIHVQEKAEGHAASFEQHFILVHHRQLQGINLIQSMGHRSSHSMEDISTDSARLQRMMGEMGNQLQQQNTQQHAILNQIAAAVGNQKIMTTSAHAEGLHSNDSICATRRARASQSRRQCSCLKLQSLRRLPSWFSTFVWQSDTAHRSSCPLLARSIRPDSVGARFDYHGRLFTYVVDVALSYTRSAGGFSVSPTLRLGRVVSRENPAFRLFDFWGQTSEERKLMLLKPANETLGHFMQVWDQGFRDGLVGPGDVDQQGNILLHRACTLISLCHDKWSDPPTAEQSHDFISFLINAGVPVNTTSYGQR</sequence>
<comment type="caution">
    <text evidence="1">The sequence shown here is derived from an EMBL/GenBank/DDBJ whole genome shotgun (WGS) entry which is preliminary data.</text>
</comment>
<name>A0A9P4UVE9_9PLEO</name>
<evidence type="ECO:0000313" key="2">
    <source>
        <dbReference type="Proteomes" id="UP000799444"/>
    </source>
</evidence>
<accession>A0A9P4UVE9</accession>
<dbReference type="EMBL" id="ML996406">
    <property type="protein sequence ID" value="KAF2726703.1"/>
    <property type="molecule type" value="Genomic_DNA"/>
</dbReference>
<dbReference type="AlphaFoldDB" id="A0A9P4UVE9"/>
<dbReference type="Proteomes" id="UP000799444">
    <property type="component" value="Unassembled WGS sequence"/>
</dbReference>